<feature type="transmembrane region" description="Helical" evidence="9">
    <location>
        <begin position="389"/>
        <end position="409"/>
    </location>
</feature>
<dbReference type="Proteomes" id="UP001153069">
    <property type="component" value="Unassembled WGS sequence"/>
</dbReference>
<evidence type="ECO:0000256" key="6">
    <source>
        <dbReference type="ARBA" id="ARBA00022840"/>
    </source>
</evidence>
<dbReference type="PANTHER" id="PTHR31187">
    <property type="match status" value="1"/>
</dbReference>
<evidence type="ECO:0000256" key="10">
    <source>
        <dbReference type="SAM" id="MobiDB-lite"/>
    </source>
</evidence>
<feature type="transmembrane region" description="Helical" evidence="9">
    <location>
        <begin position="140"/>
        <end position="159"/>
    </location>
</feature>
<proteinExistence type="inferred from homology"/>
<evidence type="ECO:0000256" key="7">
    <source>
        <dbReference type="ARBA" id="ARBA00022989"/>
    </source>
</evidence>
<keyword evidence="7 9" id="KW-1133">Transmembrane helix</keyword>
<keyword evidence="5 9" id="KW-0547">Nucleotide-binding</keyword>
<protein>
    <recommendedName>
        <fullName evidence="9">ADP,ATP carrier protein</fullName>
    </recommendedName>
</protein>
<feature type="transmembrane region" description="Helical" evidence="9">
    <location>
        <begin position="206"/>
        <end position="225"/>
    </location>
</feature>
<comment type="subcellular location">
    <subcellularLocation>
        <location evidence="1 9">Membrane</location>
        <topology evidence="1 9">Multi-pass membrane protein</topology>
    </subcellularLocation>
</comment>
<gene>
    <name evidence="11" type="ORF">SEMRO_40_G024690.1</name>
</gene>
<dbReference type="SUPFAM" id="SSF103473">
    <property type="entry name" value="MFS general substrate transporter"/>
    <property type="match status" value="1"/>
</dbReference>
<evidence type="ECO:0000313" key="12">
    <source>
        <dbReference type="Proteomes" id="UP001153069"/>
    </source>
</evidence>
<feature type="compositionally biased region" description="Polar residues" evidence="10">
    <location>
        <begin position="40"/>
        <end position="63"/>
    </location>
</feature>
<dbReference type="EMBL" id="CAICTM010000040">
    <property type="protein sequence ID" value="CAB9498540.1"/>
    <property type="molecule type" value="Genomic_DNA"/>
</dbReference>
<evidence type="ECO:0000256" key="2">
    <source>
        <dbReference type="ARBA" id="ARBA00007127"/>
    </source>
</evidence>
<accession>A0A9N8DB32</accession>
<dbReference type="InterPro" id="IPR004667">
    <property type="entry name" value="ADP_ATP_car_bac_type"/>
</dbReference>
<comment type="caution">
    <text evidence="11">The sequence shown here is derived from an EMBL/GenBank/DDBJ whole genome shotgun (WGS) entry which is preliminary data.</text>
</comment>
<sequence length="575" mass="62724">MNLPSLVSQSAGFLRPTLIRSALPVLLASSISSSQESQQGYNNTSDTNSTEPILNPEETTQPASPDLFWESSGDTNNTTTTHSLSSRMDQAKQLFTQPRPRAILYMASAMALHFGGYEFVRSSMLALFTSNQVGFSNPGAFPLAMGLASPFSFLLLMGYGNVLERKGPRAALQATTLFSILVFAGTALLLQLLLSLQSTSSNHLGMARKALVALAFVYQNSYAHLLYTQHWSFLSSVMTPKEGSIWFSSIAGLSSIICTMTGTMVKPLVNSVGLVGTVACNCIFLVLSLICCDRAYQLSETHGFDPAKIKQNEKSAQNDDNNNNNSSSSNNNLVWKAKDLFQRVPTLGALFGEVLTFQSMSVILNIAMVTRLKQVMPNDNERAAWTGSLFAGVSGLSGVLQFVVIPMFLQRIEPRLVWKVMPLVPFMFSLYQSFQGASPDLFILALSFFAAKTMDYSIRGVVNEMVYQPLDFDSRYLGKEIIGVLGSRFGKSGVSLLMSGLAYVFPQFGIYHLSKLSVLASAGWLTMSWWLSALVPRKDEAQAAFLEQRRSSPPQSPAKGATVATDGSATKDKEE</sequence>
<dbReference type="OrthoDB" id="45897at2759"/>
<reference evidence="11" key="1">
    <citation type="submission" date="2020-06" db="EMBL/GenBank/DDBJ databases">
        <authorList>
            <consortium name="Plant Systems Biology data submission"/>
        </authorList>
    </citation>
    <scope>NUCLEOTIDE SEQUENCE</scope>
    <source>
        <strain evidence="11">D6</strain>
    </source>
</reference>
<keyword evidence="3 9" id="KW-0813">Transport</keyword>
<dbReference type="AlphaFoldDB" id="A0A9N8DB32"/>
<keyword evidence="6 9" id="KW-0067">ATP-binding</keyword>
<name>A0A9N8DB32_9STRA</name>
<keyword evidence="12" id="KW-1185">Reference proteome</keyword>
<feature type="transmembrane region" description="Helical" evidence="9">
    <location>
        <begin position="171"/>
        <end position="194"/>
    </location>
</feature>
<dbReference type="GO" id="GO:0005471">
    <property type="term" value="F:ATP:ADP antiporter activity"/>
    <property type="evidence" value="ECO:0007669"/>
    <property type="project" value="InterPro"/>
</dbReference>
<evidence type="ECO:0000256" key="5">
    <source>
        <dbReference type="ARBA" id="ARBA00022741"/>
    </source>
</evidence>
<dbReference type="PANTHER" id="PTHR31187:SF1">
    <property type="entry name" value="ADP,ATP CARRIER PROTEIN 1"/>
    <property type="match status" value="1"/>
</dbReference>
<keyword evidence="4 9" id="KW-0812">Transmembrane</keyword>
<keyword evidence="8 9" id="KW-0472">Membrane</keyword>
<evidence type="ECO:0000256" key="4">
    <source>
        <dbReference type="ARBA" id="ARBA00022692"/>
    </source>
</evidence>
<organism evidence="11 12">
    <name type="scientific">Seminavis robusta</name>
    <dbReference type="NCBI Taxonomy" id="568900"/>
    <lineage>
        <taxon>Eukaryota</taxon>
        <taxon>Sar</taxon>
        <taxon>Stramenopiles</taxon>
        <taxon>Ochrophyta</taxon>
        <taxon>Bacillariophyta</taxon>
        <taxon>Bacillariophyceae</taxon>
        <taxon>Bacillariophycidae</taxon>
        <taxon>Naviculales</taxon>
        <taxon>Naviculaceae</taxon>
        <taxon>Seminavis</taxon>
    </lineage>
</organism>
<feature type="transmembrane region" description="Helical" evidence="9">
    <location>
        <begin position="245"/>
        <end position="265"/>
    </location>
</feature>
<comment type="similarity">
    <text evidence="2 9">Belongs to the ADP/ATP translocase tlc family.</text>
</comment>
<evidence type="ECO:0000256" key="8">
    <source>
        <dbReference type="ARBA" id="ARBA00023136"/>
    </source>
</evidence>
<dbReference type="InterPro" id="IPR036259">
    <property type="entry name" value="MFS_trans_sf"/>
</dbReference>
<evidence type="ECO:0000256" key="9">
    <source>
        <dbReference type="RuleBase" id="RU363121"/>
    </source>
</evidence>
<evidence type="ECO:0000256" key="1">
    <source>
        <dbReference type="ARBA" id="ARBA00004141"/>
    </source>
</evidence>
<feature type="region of interest" description="Disordered" evidence="10">
    <location>
        <begin position="34"/>
        <end position="88"/>
    </location>
</feature>
<feature type="region of interest" description="Disordered" evidence="10">
    <location>
        <begin position="545"/>
        <end position="575"/>
    </location>
</feature>
<evidence type="ECO:0000256" key="3">
    <source>
        <dbReference type="ARBA" id="ARBA00022448"/>
    </source>
</evidence>
<dbReference type="GO" id="GO:0005524">
    <property type="term" value="F:ATP binding"/>
    <property type="evidence" value="ECO:0007669"/>
    <property type="project" value="UniProtKB-KW"/>
</dbReference>
<feature type="transmembrane region" description="Helical" evidence="9">
    <location>
        <begin position="346"/>
        <end position="369"/>
    </location>
</feature>
<dbReference type="Pfam" id="PF03219">
    <property type="entry name" value="TLC"/>
    <property type="match status" value="1"/>
</dbReference>
<evidence type="ECO:0000313" key="11">
    <source>
        <dbReference type="EMBL" id="CAB9498540.1"/>
    </source>
</evidence>
<dbReference type="GO" id="GO:0016020">
    <property type="term" value="C:membrane"/>
    <property type="evidence" value="ECO:0007669"/>
    <property type="project" value="UniProtKB-SubCell"/>
</dbReference>
<feature type="transmembrane region" description="Helical" evidence="9">
    <location>
        <begin position="102"/>
        <end position="120"/>
    </location>
</feature>
<feature type="transmembrane region" description="Helical" evidence="9">
    <location>
        <begin position="271"/>
        <end position="292"/>
    </location>
</feature>